<evidence type="ECO:0000313" key="2">
    <source>
        <dbReference type="Proteomes" id="UP001044222"/>
    </source>
</evidence>
<dbReference type="EMBL" id="JAFIRN010000010">
    <property type="protein sequence ID" value="KAG5841053.1"/>
    <property type="molecule type" value="Genomic_DNA"/>
</dbReference>
<dbReference type="Proteomes" id="UP001044222">
    <property type="component" value="Chromosome 10"/>
</dbReference>
<accession>A0A9D3M5E0</accession>
<gene>
    <name evidence="1" type="ORF">ANANG_G00195500</name>
</gene>
<dbReference type="AlphaFoldDB" id="A0A9D3M5E0"/>
<protein>
    <submittedName>
        <fullName evidence="1">Uncharacterized protein</fullName>
    </submittedName>
</protein>
<feature type="non-terminal residue" evidence="1">
    <location>
        <position position="1"/>
    </location>
</feature>
<proteinExistence type="predicted"/>
<evidence type="ECO:0000313" key="1">
    <source>
        <dbReference type="EMBL" id="KAG5841053.1"/>
    </source>
</evidence>
<keyword evidence="2" id="KW-1185">Reference proteome</keyword>
<organism evidence="1 2">
    <name type="scientific">Anguilla anguilla</name>
    <name type="common">European freshwater eel</name>
    <name type="synonym">Muraena anguilla</name>
    <dbReference type="NCBI Taxonomy" id="7936"/>
    <lineage>
        <taxon>Eukaryota</taxon>
        <taxon>Metazoa</taxon>
        <taxon>Chordata</taxon>
        <taxon>Craniata</taxon>
        <taxon>Vertebrata</taxon>
        <taxon>Euteleostomi</taxon>
        <taxon>Actinopterygii</taxon>
        <taxon>Neopterygii</taxon>
        <taxon>Teleostei</taxon>
        <taxon>Anguilliformes</taxon>
        <taxon>Anguillidae</taxon>
        <taxon>Anguilla</taxon>
    </lineage>
</organism>
<name>A0A9D3M5E0_ANGAN</name>
<reference evidence="1" key="1">
    <citation type="submission" date="2021-01" db="EMBL/GenBank/DDBJ databases">
        <title>A chromosome-scale assembly of European eel, Anguilla anguilla.</title>
        <authorList>
            <person name="Henkel C."/>
            <person name="Jong-Raadsen S.A."/>
            <person name="Dufour S."/>
            <person name="Weltzien F.-A."/>
            <person name="Palstra A.P."/>
            <person name="Pelster B."/>
            <person name="Spaink H.P."/>
            <person name="Van Den Thillart G.E."/>
            <person name="Jansen H."/>
            <person name="Zahm M."/>
            <person name="Klopp C."/>
            <person name="Cedric C."/>
            <person name="Louis A."/>
            <person name="Berthelot C."/>
            <person name="Parey E."/>
            <person name="Roest Crollius H."/>
            <person name="Montfort J."/>
            <person name="Robinson-Rechavi M."/>
            <person name="Bucao C."/>
            <person name="Bouchez O."/>
            <person name="Gislard M."/>
            <person name="Lluch J."/>
            <person name="Milhes M."/>
            <person name="Lampietro C."/>
            <person name="Lopez Roques C."/>
            <person name="Donnadieu C."/>
            <person name="Braasch I."/>
            <person name="Desvignes T."/>
            <person name="Postlethwait J."/>
            <person name="Bobe J."/>
            <person name="Guiguen Y."/>
            <person name="Dirks R."/>
        </authorList>
    </citation>
    <scope>NUCLEOTIDE SEQUENCE</scope>
    <source>
        <strain evidence="1">Tag_6206</strain>
        <tissue evidence="1">Liver</tissue>
    </source>
</reference>
<sequence length="179" mass="19745">PVTWPGNDAKSTAIDEQWFFSYTQQKNWGTCLNFRARPCPHGGMDYASANPSQPQKLADALPGASSLLHLVRRTNTVWESFSLSFSLLSLSPSPSLLPFCSLPLLPQPTPLSLSFSLIHAHHVVGICSCLTQRATEARVMSWVLAAILNGRVASDGWILWEGLERTVHILEGPLFLDDF</sequence>
<comment type="caution">
    <text evidence="1">The sequence shown here is derived from an EMBL/GenBank/DDBJ whole genome shotgun (WGS) entry which is preliminary data.</text>
</comment>